<comment type="caution">
    <text evidence="10">The sequence shown here is derived from an EMBL/GenBank/DDBJ whole genome shotgun (WGS) entry which is preliminary data.</text>
</comment>
<evidence type="ECO:0000256" key="5">
    <source>
        <dbReference type="ARBA" id="ARBA00023242"/>
    </source>
</evidence>
<dbReference type="Pfam" id="PF04769">
    <property type="entry name" value="MATalpha_HMGbox"/>
    <property type="match status" value="1"/>
</dbReference>
<keyword evidence="3 7" id="KW-0238">DNA-binding</keyword>
<feature type="compositionally biased region" description="Low complexity" evidence="8">
    <location>
        <begin position="250"/>
        <end position="259"/>
    </location>
</feature>
<evidence type="ECO:0000256" key="2">
    <source>
        <dbReference type="ARBA" id="ARBA00023015"/>
    </source>
</evidence>
<feature type="region of interest" description="Disordered" evidence="8">
    <location>
        <begin position="250"/>
        <end position="289"/>
    </location>
</feature>
<evidence type="ECO:0000256" key="4">
    <source>
        <dbReference type="ARBA" id="ARBA00023163"/>
    </source>
</evidence>
<feature type="domain" description="Alpha box" evidence="9">
    <location>
        <begin position="64"/>
        <end position="119"/>
    </location>
</feature>
<keyword evidence="5 7" id="KW-0539">Nucleus</keyword>
<dbReference type="PROSITE" id="PS51325">
    <property type="entry name" value="ALPHA_BOX"/>
    <property type="match status" value="1"/>
</dbReference>
<protein>
    <recommendedName>
        <fullName evidence="1">Mating-type protein MAT-1</fullName>
    </recommendedName>
</protein>
<feature type="compositionally biased region" description="Polar residues" evidence="8">
    <location>
        <begin position="260"/>
        <end position="277"/>
    </location>
</feature>
<reference evidence="10 11" key="1">
    <citation type="journal article" date="2021" name="Nat. Commun.">
        <title>Genetic determinants of endophytism in the Arabidopsis root mycobiome.</title>
        <authorList>
            <person name="Mesny F."/>
            <person name="Miyauchi S."/>
            <person name="Thiergart T."/>
            <person name="Pickel B."/>
            <person name="Atanasova L."/>
            <person name="Karlsson M."/>
            <person name="Huettel B."/>
            <person name="Barry K.W."/>
            <person name="Haridas S."/>
            <person name="Chen C."/>
            <person name="Bauer D."/>
            <person name="Andreopoulos W."/>
            <person name="Pangilinan J."/>
            <person name="LaButti K."/>
            <person name="Riley R."/>
            <person name="Lipzen A."/>
            <person name="Clum A."/>
            <person name="Drula E."/>
            <person name="Henrissat B."/>
            <person name="Kohler A."/>
            <person name="Grigoriev I.V."/>
            <person name="Martin F.M."/>
            <person name="Hacquard S."/>
        </authorList>
    </citation>
    <scope>NUCLEOTIDE SEQUENCE [LARGE SCALE GENOMIC DNA]</scope>
    <source>
        <strain evidence="10 11">MPI-SDFR-AT-0080</strain>
    </source>
</reference>
<comment type="similarity">
    <text evidence="7">Belongs to the MATALPHA1 family.</text>
</comment>
<evidence type="ECO:0000256" key="1">
    <source>
        <dbReference type="ARBA" id="ARBA00015083"/>
    </source>
</evidence>
<evidence type="ECO:0000313" key="10">
    <source>
        <dbReference type="EMBL" id="KAH7057339.1"/>
    </source>
</evidence>
<evidence type="ECO:0000256" key="8">
    <source>
        <dbReference type="SAM" id="MobiDB-lite"/>
    </source>
</evidence>
<dbReference type="Proteomes" id="UP000774617">
    <property type="component" value="Unassembled WGS sequence"/>
</dbReference>
<keyword evidence="4 7" id="KW-0804">Transcription</keyword>
<evidence type="ECO:0000313" key="11">
    <source>
        <dbReference type="Proteomes" id="UP000774617"/>
    </source>
</evidence>
<accession>A0ABQ8GJ74</accession>
<dbReference type="InterPro" id="IPR006856">
    <property type="entry name" value="MATalpha_HMGbox"/>
</dbReference>
<name>A0ABQ8GJ74_9PEZI</name>
<dbReference type="EMBL" id="JAGTJR010000007">
    <property type="protein sequence ID" value="KAH7057339.1"/>
    <property type="molecule type" value="Genomic_DNA"/>
</dbReference>
<evidence type="ECO:0000256" key="7">
    <source>
        <dbReference type="RuleBase" id="RU003516"/>
    </source>
</evidence>
<keyword evidence="11" id="KW-1185">Reference proteome</keyword>
<evidence type="ECO:0000256" key="3">
    <source>
        <dbReference type="ARBA" id="ARBA00023125"/>
    </source>
</evidence>
<keyword evidence="2 7" id="KW-0805">Transcription regulation</keyword>
<proteinExistence type="inferred from homology"/>
<sequence>MSTPYLPPHINSIVIALGPAGYQNIMAQLQGSSSTSYQQLIANTYHGVQTRPAPSSSAVAQQTKKKRSLNCFVAFRCYISPIFEKFQQKNRSGLVKTLWDSEQNKAKWAIVAKAYSIIRDEVGTKNAPLDDYLALACPEIGLIARENYLHTFGWELVLQAGSWGLIRRFTPDLNSFPENFFTTNLSAEDMVRYVRNQGYGITSQDTAVIINHGGAALAMAAHPAPTASYSAPATAHGTHQLAHLAPNVAQAAPQNAQPATETAQVTESSQHQSNPDDNGSAALGTNADYGFNPESDQFLNYLDPDLGAQCTLDRKNFADPWLYSRSINRQIPIGNTIRPYYPAGSGTSPVVHGPPADKSDPLSYGNNALASLAKDFWESGSEWPHDDQFIPGEQYPTFSDRMVLPDFDAFDINDPSSWPSF</sequence>
<gene>
    <name evidence="10" type="ORF">B0J12DRAFT_775137</name>
</gene>
<comment type="subcellular location">
    <subcellularLocation>
        <location evidence="7">Nucleus</location>
    </subcellularLocation>
</comment>
<evidence type="ECO:0000256" key="6">
    <source>
        <dbReference type="ARBA" id="ARBA00035106"/>
    </source>
</evidence>
<organism evidence="10 11">
    <name type="scientific">Macrophomina phaseolina</name>
    <dbReference type="NCBI Taxonomy" id="35725"/>
    <lineage>
        <taxon>Eukaryota</taxon>
        <taxon>Fungi</taxon>
        <taxon>Dikarya</taxon>
        <taxon>Ascomycota</taxon>
        <taxon>Pezizomycotina</taxon>
        <taxon>Dothideomycetes</taxon>
        <taxon>Dothideomycetes incertae sedis</taxon>
        <taxon>Botryosphaeriales</taxon>
        <taxon>Botryosphaeriaceae</taxon>
        <taxon>Macrophomina</taxon>
    </lineage>
</organism>
<comment type="function">
    <text evidence="6">Mating type proteins are sequence specific DNA-binding proteins that act as master switches in fungal differentiation by controlling gene expression in a cell type-specific fashion. Transcriptional activator that induces the transcription of alpha-specific genes.</text>
</comment>
<evidence type="ECO:0000259" key="9">
    <source>
        <dbReference type="PROSITE" id="PS51325"/>
    </source>
</evidence>